<dbReference type="EMBL" id="BAABRN010000050">
    <property type="protein sequence ID" value="GAA5503440.1"/>
    <property type="molecule type" value="Genomic_DNA"/>
</dbReference>
<evidence type="ECO:0000313" key="1">
    <source>
        <dbReference type="EMBL" id="GAA5503440.1"/>
    </source>
</evidence>
<proteinExistence type="predicted"/>
<evidence type="ECO:0000313" key="2">
    <source>
        <dbReference type="Proteomes" id="UP001458946"/>
    </source>
</evidence>
<protein>
    <submittedName>
        <fullName evidence="1">Uncharacterized protein</fullName>
    </submittedName>
</protein>
<accession>A0ABP9VFU2</accession>
<comment type="caution">
    <text evidence="1">The sequence shown here is derived from an EMBL/GenBank/DDBJ whole genome shotgun (WGS) entry which is preliminary data.</text>
</comment>
<keyword evidence="2" id="KW-1185">Reference proteome</keyword>
<dbReference type="RefSeq" id="WP_353543412.1">
    <property type="nucleotide sequence ID" value="NZ_BAABRN010000050.1"/>
</dbReference>
<name>A0ABP9VFU2_9DEIO</name>
<gene>
    <name evidence="1" type="ORF">Dxin01_03198</name>
</gene>
<sequence>MPLLAKLLKIDRWTDLNEYEGSLSLQPLGADTAPLTCYVMLNAGEWDTLKVGDTLEGELTLLALADAEAGEAPPQFEQEDGVNYAVTGRLESLDGEMLVLDVAGLTVNADLDGHDGEVEEGEWVRVAGQLGLELQ</sequence>
<dbReference type="Proteomes" id="UP001458946">
    <property type="component" value="Unassembled WGS sequence"/>
</dbReference>
<organism evidence="1 2">
    <name type="scientific">Deinococcus xinjiangensis</name>
    <dbReference type="NCBI Taxonomy" id="457454"/>
    <lineage>
        <taxon>Bacteria</taxon>
        <taxon>Thermotogati</taxon>
        <taxon>Deinococcota</taxon>
        <taxon>Deinococci</taxon>
        <taxon>Deinococcales</taxon>
        <taxon>Deinococcaceae</taxon>
        <taxon>Deinococcus</taxon>
    </lineage>
</organism>
<reference evidence="1 2" key="1">
    <citation type="submission" date="2024-02" db="EMBL/GenBank/DDBJ databases">
        <title>Deinococcus xinjiangensis NBRC 107630.</title>
        <authorList>
            <person name="Ichikawa N."/>
            <person name="Katano-Makiyama Y."/>
            <person name="Hidaka K."/>
        </authorList>
    </citation>
    <scope>NUCLEOTIDE SEQUENCE [LARGE SCALE GENOMIC DNA]</scope>
    <source>
        <strain evidence="1 2">NBRC 107630</strain>
    </source>
</reference>